<feature type="region of interest" description="Disordered" evidence="5">
    <location>
        <begin position="231"/>
        <end position="258"/>
    </location>
</feature>
<evidence type="ECO:0000259" key="6">
    <source>
        <dbReference type="Pfam" id="PF13178"/>
    </source>
</evidence>
<dbReference type="SMART" id="SM00015">
    <property type="entry name" value="IQ"/>
    <property type="match status" value="2"/>
</dbReference>
<dbReference type="Pfam" id="PF00612">
    <property type="entry name" value="IQ"/>
    <property type="match status" value="2"/>
</dbReference>
<comment type="subunit">
    <text evidence="3">Binds to multiple calmodulin (CaM) in the presence of Ca(2+) and CaM-like proteins.</text>
</comment>
<name>A0AAW1W7Y0_RUBAR</name>
<sequence>MGKASKWILNFLIGKQEKKNEALLNEQCLSSTTKPRHPGTPKVKRRWSFGRSSHRVSKSVDSLDNTKLPLKPQQNHVVLVSREVENAAATRIQAAFRGHLARKALHALKGLVKLQALIRGHFVRKQTNATMRCMQALLAIQVRARFQRIQMAEAAAQVDNKKQSSIKGGFTHTNEVHRKIYMTSSEAQRVSKSTSGYLNHSQTDQRIDHSYTSFSSDRLSISNRHKYQTLFITPENSPRMPSPKPKPTRPSIPFQQHDSLVEPTCYDYSLMPSYMANTQSSRAKKVRSQSEPKQRPDGSAKHKSKHTELVDPTDEQFLRRSSSQFKPNDHKIHDPWFVKLYRPRRLFEDNNKYNLINPSTSHSNYTESLATEPHVILY</sequence>
<feature type="region of interest" description="Disordered" evidence="5">
    <location>
        <begin position="278"/>
        <end position="326"/>
    </location>
</feature>
<evidence type="ECO:0000256" key="4">
    <source>
        <dbReference type="ARBA" id="ARBA00045534"/>
    </source>
</evidence>
<dbReference type="Proteomes" id="UP001457282">
    <property type="component" value="Unassembled WGS sequence"/>
</dbReference>
<dbReference type="InterPro" id="IPR000048">
    <property type="entry name" value="IQ_motif_EF-hand-BS"/>
</dbReference>
<dbReference type="PANTHER" id="PTHR32295:SF263">
    <property type="entry name" value="DUF4005 DOMAIN-CONTAINING PROTEIN"/>
    <property type="match status" value="1"/>
</dbReference>
<evidence type="ECO:0000256" key="1">
    <source>
        <dbReference type="ARBA" id="ARBA00022860"/>
    </source>
</evidence>
<comment type="caution">
    <text evidence="7">The sequence shown here is derived from an EMBL/GenBank/DDBJ whole genome shotgun (WGS) entry which is preliminary data.</text>
</comment>
<dbReference type="Gene3D" id="1.20.5.190">
    <property type="match status" value="1"/>
</dbReference>
<dbReference type="InterPro" id="IPR025064">
    <property type="entry name" value="DUF4005"/>
</dbReference>
<evidence type="ECO:0000313" key="7">
    <source>
        <dbReference type="EMBL" id="KAK9919574.1"/>
    </source>
</evidence>
<comment type="function">
    <text evidence="4">May be involved in cooperative interactions with calmodulins or calmodulin-like proteins. Recruits calmodulin proteins to microtubules, thus being a potential scaffold in cellular signaling and trafficking. May associate with nucleic acids and regulate gene expression at the transcriptional or post-transcriptional level.</text>
</comment>
<protein>
    <recommendedName>
        <fullName evidence="6">DUF4005 domain-containing protein</fullName>
    </recommendedName>
</protein>
<dbReference type="PROSITE" id="PS50096">
    <property type="entry name" value="IQ"/>
    <property type="match status" value="2"/>
</dbReference>
<comment type="similarity">
    <text evidence="2">Belongs to the IQD family.</text>
</comment>
<feature type="compositionally biased region" description="Basic residues" evidence="5">
    <location>
        <begin position="34"/>
        <end position="53"/>
    </location>
</feature>
<dbReference type="SUPFAM" id="SSF52540">
    <property type="entry name" value="P-loop containing nucleoside triphosphate hydrolases"/>
    <property type="match status" value="1"/>
</dbReference>
<evidence type="ECO:0000313" key="8">
    <source>
        <dbReference type="Proteomes" id="UP001457282"/>
    </source>
</evidence>
<dbReference type="EMBL" id="JBEDUW010000006">
    <property type="protein sequence ID" value="KAK9919574.1"/>
    <property type="molecule type" value="Genomic_DNA"/>
</dbReference>
<dbReference type="AlphaFoldDB" id="A0AAW1W7Y0"/>
<feature type="region of interest" description="Disordered" evidence="5">
    <location>
        <begin position="31"/>
        <end position="53"/>
    </location>
</feature>
<reference evidence="7 8" key="1">
    <citation type="journal article" date="2023" name="G3 (Bethesda)">
        <title>A chromosome-length genome assembly and annotation of blackberry (Rubus argutus, cv. 'Hillquist').</title>
        <authorList>
            <person name="Bruna T."/>
            <person name="Aryal R."/>
            <person name="Dudchenko O."/>
            <person name="Sargent D.J."/>
            <person name="Mead D."/>
            <person name="Buti M."/>
            <person name="Cavallini A."/>
            <person name="Hytonen T."/>
            <person name="Andres J."/>
            <person name="Pham M."/>
            <person name="Weisz D."/>
            <person name="Mascagni F."/>
            <person name="Usai G."/>
            <person name="Natali L."/>
            <person name="Bassil N."/>
            <person name="Fernandez G.E."/>
            <person name="Lomsadze A."/>
            <person name="Armour M."/>
            <person name="Olukolu B."/>
            <person name="Poorten T."/>
            <person name="Britton C."/>
            <person name="Davik J."/>
            <person name="Ashrafi H."/>
            <person name="Aiden E.L."/>
            <person name="Borodovsky M."/>
            <person name="Worthington M."/>
        </authorList>
    </citation>
    <scope>NUCLEOTIDE SEQUENCE [LARGE SCALE GENOMIC DNA]</scope>
    <source>
        <strain evidence="7">PI 553951</strain>
    </source>
</reference>
<organism evidence="7 8">
    <name type="scientific">Rubus argutus</name>
    <name type="common">Southern blackberry</name>
    <dbReference type="NCBI Taxonomy" id="59490"/>
    <lineage>
        <taxon>Eukaryota</taxon>
        <taxon>Viridiplantae</taxon>
        <taxon>Streptophyta</taxon>
        <taxon>Embryophyta</taxon>
        <taxon>Tracheophyta</taxon>
        <taxon>Spermatophyta</taxon>
        <taxon>Magnoliopsida</taxon>
        <taxon>eudicotyledons</taxon>
        <taxon>Gunneridae</taxon>
        <taxon>Pentapetalae</taxon>
        <taxon>rosids</taxon>
        <taxon>fabids</taxon>
        <taxon>Rosales</taxon>
        <taxon>Rosaceae</taxon>
        <taxon>Rosoideae</taxon>
        <taxon>Rosoideae incertae sedis</taxon>
        <taxon>Rubus</taxon>
    </lineage>
</organism>
<evidence type="ECO:0000256" key="2">
    <source>
        <dbReference type="ARBA" id="ARBA00024341"/>
    </source>
</evidence>
<dbReference type="PANTHER" id="PTHR32295">
    <property type="entry name" value="IQ-DOMAIN 5-RELATED"/>
    <property type="match status" value="1"/>
</dbReference>
<dbReference type="CDD" id="cd23767">
    <property type="entry name" value="IQCD"/>
    <property type="match status" value="1"/>
</dbReference>
<feature type="compositionally biased region" description="Basic and acidic residues" evidence="5">
    <location>
        <begin position="288"/>
        <end position="300"/>
    </location>
</feature>
<dbReference type="GO" id="GO:0005516">
    <property type="term" value="F:calmodulin binding"/>
    <property type="evidence" value="ECO:0007669"/>
    <property type="project" value="UniProtKB-KW"/>
</dbReference>
<evidence type="ECO:0000256" key="5">
    <source>
        <dbReference type="SAM" id="MobiDB-lite"/>
    </source>
</evidence>
<proteinExistence type="inferred from homology"/>
<keyword evidence="8" id="KW-1185">Reference proteome</keyword>
<dbReference type="Pfam" id="PF13178">
    <property type="entry name" value="DUF4005"/>
    <property type="match status" value="1"/>
</dbReference>
<feature type="compositionally biased region" description="Pro residues" evidence="5">
    <location>
        <begin position="240"/>
        <end position="250"/>
    </location>
</feature>
<accession>A0AAW1W7Y0</accession>
<evidence type="ECO:0000256" key="3">
    <source>
        <dbReference type="ARBA" id="ARBA00024378"/>
    </source>
</evidence>
<dbReference type="InterPro" id="IPR027417">
    <property type="entry name" value="P-loop_NTPase"/>
</dbReference>
<keyword evidence="1" id="KW-0112">Calmodulin-binding</keyword>
<gene>
    <name evidence="7" type="ORF">M0R45_028163</name>
</gene>
<feature type="domain" description="DUF4005" evidence="6">
    <location>
        <begin position="253"/>
        <end position="308"/>
    </location>
</feature>